<keyword evidence="2" id="KW-0479">Metal-binding</keyword>
<organism evidence="5 6">
    <name type="scientific">Pinctada imbricata</name>
    <name type="common">Atlantic pearl-oyster</name>
    <name type="synonym">Pinctada martensii</name>
    <dbReference type="NCBI Taxonomy" id="66713"/>
    <lineage>
        <taxon>Eukaryota</taxon>
        <taxon>Metazoa</taxon>
        <taxon>Spiralia</taxon>
        <taxon>Lophotrochozoa</taxon>
        <taxon>Mollusca</taxon>
        <taxon>Bivalvia</taxon>
        <taxon>Autobranchia</taxon>
        <taxon>Pteriomorphia</taxon>
        <taxon>Pterioida</taxon>
        <taxon>Pterioidea</taxon>
        <taxon>Pteriidae</taxon>
        <taxon>Pinctada</taxon>
    </lineage>
</organism>
<gene>
    <name evidence="5" type="ORF">FSP39_024466</name>
</gene>
<feature type="region of interest" description="Disordered" evidence="3">
    <location>
        <begin position="70"/>
        <end position="95"/>
    </location>
</feature>
<sequence>MPGDGPKVYLCASCGFRTKPENRRFITGPTYLDYRKYLRVTDAEIAPCTCLNCYSKFYRKRKREHECNESSCSQGEDENDPEYEPPPKMGKDELKSPKVIQLNLQSTGRSHSSCCVCKKRDVKFITLTACARHNAFIDSEVLLLAGARCCSHHVNNDGNLCLDALQKLKDMNTGTETMFNKTGIASLIKEIRSIAKVNEKCRLDFDSSEGLSSSDYEILLGIGKEDFNDLVSHVKGIRDTKNRSVRTCIAILLVKLRTGMSNRLLSTIFNMEKTSIRRAIKAAREEMEVNFIPHCLGFQHISREKIIEEHTRPLAQELFGSTLNKPVILVIDGTYIYIQKSNNFQFQRKSYSMHKNRPLVKPMIIVSTSGYIVSVLGPYHANQKNNDANILIHNILTNMEDIKHWIKEDDVLIVDRGFRDAVDFLEDMGVKTEMPAFLKKGQKQHTVEEANSSRLVTKIRWVVESVNGRLKLWKYLQNVVPNTQIPYIGCYVRLVAALCNKYKVPISVGEHQDDQSLAAKMKFLATQRNNLQERVIREEGLHRNVKAWKKMDASKECVPNFPKLCEEELRNITVGVYQLKLAKSYTVEHLNDDGDYMITINDDISDILRVRIQSRHMTSKTYMLWIEYNHICIKSWYCQCKAGARVVGACAHISSVLWYLCFARHNSETVNGVQDWS</sequence>
<protein>
    <recommendedName>
        <fullName evidence="4">DDE Tnp4 domain-containing protein</fullName>
    </recommendedName>
</protein>
<proteinExistence type="predicted"/>
<evidence type="ECO:0000256" key="2">
    <source>
        <dbReference type="ARBA" id="ARBA00022723"/>
    </source>
</evidence>
<evidence type="ECO:0000256" key="1">
    <source>
        <dbReference type="ARBA" id="ARBA00001968"/>
    </source>
</evidence>
<accession>A0AA88YL95</accession>
<keyword evidence="6" id="KW-1185">Reference proteome</keyword>
<reference evidence="5" key="1">
    <citation type="submission" date="2019-08" db="EMBL/GenBank/DDBJ databases">
        <title>The improved chromosome-level genome for the pearl oyster Pinctada fucata martensii using PacBio sequencing and Hi-C.</title>
        <authorList>
            <person name="Zheng Z."/>
        </authorList>
    </citation>
    <scope>NUCLEOTIDE SEQUENCE</scope>
    <source>
        <strain evidence="5">ZZ-2019</strain>
        <tissue evidence="5">Adductor muscle</tissue>
    </source>
</reference>
<dbReference type="EMBL" id="VSWD01000002">
    <property type="protein sequence ID" value="KAK3107888.1"/>
    <property type="molecule type" value="Genomic_DNA"/>
</dbReference>
<dbReference type="InterPro" id="IPR027806">
    <property type="entry name" value="HARBI1_dom"/>
</dbReference>
<dbReference type="AlphaFoldDB" id="A0AA88YL95"/>
<comment type="caution">
    <text evidence="5">The sequence shown here is derived from an EMBL/GenBank/DDBJ whole genome shotgun (WGS) entry which is preliminary data.</text>
</comment>
<name>A0AA88YL95_PINIB</name>
<feature type="non-terminal residue" evidence="5">
    <location>
        <position position="677"/>
    </location>
</feature>
<evidence type="ECO:0000313" key="6">
    <source>
        <dbReference type="Proteomes" id="UP001186944"/>
    </source>
</evidence>
<evidence type="ECO:0000256" key="3">
    <source>
        <dbReference type="SAM" id="MobiDB-lite"/>
    </source>
</evidence>
<dbReference type="Proteomes" id="UP001186944">
    <property type="component" value="Unassembled WGS sequence"/>
</dbReference>
<comment type="cofactor">
    <cofactor evidence="1">
        <name>a divalent metal cation</name>
        <dbReference type="ChEBI" id="CHEBI:60240"/>
    </cofactor>
</comment>
<dbReference type="PANTHER" id="PTHR23080">
    <property type="entry name" value="THAP DOMAIN PROTEIN"/>
    <property type="match status" value="1"/>
</dbReference>
<dbReference type="GO" id="GO:0046872">
    <property type="term" value="F:metal ion binding"/>
    <property type="evidence" value="ECO:0007669"/>
    <property type="project" value="UniProtKB-KW"/>
</dbReference>
<dbReference type="Pfam" id="PF13359">
    <property type="entry name" value="DDE_Tnp_4"/>
    <property type="match status" value="1"/>
</dbReference>
<evidence type="ECO:0000313" key="5">
    <source>
        <dbReference type="EMBL" id="KAK3107888.1"/>
    </source>
</evidence>
<feature type="domain" description="DDE Tnp4" evidence="4">
    <location>
        <begin position="331"/>
        <end position="500"/>
    </location>
</feature>
<evidence type="ECO:0000259" key="4">
    <source>
        <dbReference type="Pfam" id="PF13359"/>
    </source>
</evidence>